<dbReference type="PROSITE" id="PS51198">
    <property type="entry name" value="UVRD_HELICASE_ATP_BIND"/>
    <property type="match status" value="1"/>
</dbReference>
<proteinExistence type="inferred from homology"/>
<keyword evidence="4 12" id="KW-0347">Helicase</keyword>
<dbReference type="InterPro" id="IPR013986">
    <property type="entry name" value="DExx_box_DNA_helicase_dom_sf"/>
</dbReference>
<evidence type="ECO:0000256" key="2">
    <source>
        <dbReference type="ARBA" id="ARBA00022741"/>
    </source>
</evidence>
<dbReference type="Proteomes" id="UP000016412">
    <property type="component" value="Unassembled WGS sequence"/>
</dbReference>
<evidence type="ECO:0000256" key="1">
    <source>
        <dbReference type="ARBA" id="ARBA00009922"/>
    </source>
</evidence>
<dbReference type="PROSITE" id="PS51217">
    <property type="entry name" value="UVRD_HELICASE_CTER"/>
    <property type="match status" value="1"/>
</dbReference>
<dbReference type="CDD" id="cd18807">
    <property type="entry name" value="SF1_C_UvrD"/>
    <property type="match status" value="1"/>
</dbReference>
<name>U1F663_TRESO</name>
<feature type="domain" description="UvrD-like helicase ATP-binding" evidence="13">
    <location>
        <begin position="6"/>
        <end position="293"/>
    </location>
</feature>
<dbReference type="Gene3D" id="3.40.50.300">
    <property type="entry name" value="P-loop containing nucleotide triphosphate hydrolases"/>
    <property type="match status" value="2"/>
</dbReference>
<comment type="catalytic activity">
    <reaction evidence="11">
        <text>ATP + H2O = ADP + phosphate + H(+)</text>
        <dbReference type="Rhea" id="RHEA:13065"/>
        <dbReference type="ChEBI" id="CHEBI:15377"/>
        <dbReference type="ChEBI" id="CHEBI:15378"/>
        <dbReference type="ChEBI" id="CHEBI:30616"/>
        <dbReference type="ChEBI" id="CHEBI:43474"/>
        <dbReference type="ChEBI" id="CHEBI:456216"/>
        <dbReference type="EC" id="5.6.2.4"/>
    </reaction>
</comment>
<dbReference type="EMBL" id="AVQI01000060">
    <property type="protein sequence ID" value="ERK01180.1"/>
    <property type="molecule type" value="Genomic_DNA"/>
</dbReference>
<comment type="similarity">
    <text evidence="1">Belongs to the helicase family. UvrD subfamily.</text>
</comment>
<comment type="catalytic activity">
    <reaction evidence="8">
        <text>Couples ATP hydrolysis with the unwinding of duplex DNA by translocating in the 3'-5' direction.</text>
        <dbReference type="EC" id="5.6.2.4"/>
    </reaction>
</comment>
<evidence type="ECO:0000313" key="16">
    <source>
        <dbReference type="EMBL" id="ERK01180.1"/>
    </source>
</evidence>
<dbReference type="SUPFAM" id="SSF52540">
    <property type="entry name" value="P-loop containing nucleoside triphosphate hydrolases"/>
    <property type="match status" value="1"/>
</dbReference>
<dbReference type="GO" id="GO:0000725">
    <property type="term" value="P:recombinational repair"/>
    <property type="evidence" value="ECO:0007669"/>
    <property type="project" value="TreeGrafter"/>
</dbReference>
<dbReference type="STRING" id="1125725.HMPREF1325_1425"/>
<organism evidence="15 17">
    <name type="scientific">Treponema socranskii subsp. socranskii VPI DR56BR1116 = ATCC 35536</name>
    <dbReference type="NCBI Taxonomy" id="1125725"/>
    <lineage>
        <taxon>Bacteria</taxon>
        <taxon>Pseudomonadati</taxon>
        <taxon>Spirochaetota</taxon>
        <taxon>Spirochaetia</taxon>
        <taxon>Spirochaetales</taxon>
        <taxon>Treponemataceae</taxon>
        <taxon>Treponema</taxon>
    </lineage>
</organism>
<dbReference type="Proteomes" id="UP000016646">
    <property type="component" value="Unassembled WGS sequence"/>
</dbReference>
<dbReference type="eggNOG" id="COG0210">
    <property type="taxonomic scope" value="Bacteria"/>
</dbReference>
<dbReference type="InterPro" id="IPR027417">
    <property type="entry name" value="P-loop_NTPase"/>
</dbReference>
<dbReference type="EMBL" id="AUZJ01000069">
    <property type="protein sequence ID" value="ERF59457.1"/>
    <property type="molecule type" value="Genomic_DNA"/>
</dbReference>
<dbReference type="GO" id="GO:0003677">
    <property type="term" value="F:DNA binding"/>
    <property type="evidence" value="ECO:0007669"/>
    <property type="project" value="UniProtKB-KW"/>
</dbReference>
<dbReference type="Gene3D" id="1.10.10.160">
    <property type="match status" value="1"/>
</dbReference>
<dbReference type="RefSeq" id="WP_021331535.1">
    <property type="nucleotide sequence ID" value="NZ_AUZJ01000069.1"/>
</dbReference>
<sequence>MESILLSLNDEQKASVMQTEGRVRVIAGAGTGKTRALTSRYCYLVDEAGIAPGNILCATFTNRAANEMKQRVRKRLGDVDLGYICTFHAFCVQLLKEDISVLNYPKNFVIMDTEDERDILLRIFSDMHITMREMTVQSAIDEVLEAKKMRADTYIDDIYRMNNEQLRERFNFIKDRRDEIFVRYIYEQKKIFGLDFNDLINFTTYILEHFPAVREKWQARMQYVMVDEFQDVSKKQYKIAQTLSAKHGNLYIVGDPDQTIYSWRGSHVKLFFDFDKTYPDAKTFLLSKNYRSTPEIIKAADTLIGKNTVRYQKTLTAEKAAGAKPIFCHCKSEGEEALWIFNKIDELAKRGVAYGDIAVLYRAHYLSRAIEETFIDKRVPYKFYSGIEFYSRREIKDIVCYLRMITSGDDVAFLRTVNMPSRKIGKAKIDALRTLAEQNGTALYDELKKNIDTPLFAGTGARAYVEAIETLRTSYTALPLGTLLQAVMDKSGYEAYLRLQNDQDRLDNVAEFRRAVEKAGQDDDANLEDFLAHIALFTDLDREENRSNVKLMTIHAAKGMEFPYVFVCGLNEGVFPSRKTLSLDDMEEERRIAYVAMTRAKDALFLSDAEGTANDNLFKQPSRFIFDAGLENLTLERELDESLVVQTKTLIDYSEAQLKRIGSPYEEGTRVRHPIFGCGTVVSVNKKAGCYGIAFDSMQTERSIRFGAELSEVE</sequence>
<evidence type="ECO:0000256" key="9">
    <source>
        <dbReference type="ARBA" id="ARBA00034808"/>
    </source>
</evidence>
<accession>U1F663</accession>
<evidence type="ECO:0000313" key="17">
    <source>
        <dbReference type="Proteomes" id="UP000016412"/>
    </source>
</evidence>
<evidence type="ECO:0000256" key="5">
    <source>
        <dbReference type="ARBA" id="ARBA00022840"/>
    </source>
</evidence>
<evidence type="ECO:0000256" key="3">
    <source>
        <dbReference type="ARBA" id="ARBA00022801"/>
    </source>
</evidence>
<evidence type="ECO:0000256" key="10">
    <source>
        <dbReference type="ARBA" id="ARBA00034923"/>
    </source>
</evidence>
<dbReference type="GO" id="GO:0033202">
    <property type="term" value="C:DNA helicase complex"/>
    <property type="evidence" value="ECO:0007669"/>
    <property type="project" value="TreeGrafter"/>
</dbReference>
<dbReference type="InterPro" id="IPR014016">
    <property type="entry name" value="UvrD-like_ATP-bd"/>
</dbReference>
<gene>
    <name evidence="16" type="ORF">HMPREF0860_0917</name>
    <name evidence="15" type="ORF">HMPREF1325_1425</name>
</gene>
<dbReference type="GO" id="GO:0005524">
    <property type="term" value="F:ATP binding"/>
    <property type="evidence" value="ECO:0007669"/>
    <property type="project" value="UniProtKB-UniRule"/>
</dbReference>
<keyword evidence="7" id="KW-0413">Isomerase</keyword>
<evidence type="ECO:0000256" key="6">
    <source>
        <dbReference type="ARBA" id="ARBA00023125"/>
    </source>
</evidence>
<keyword evidence="6" id="KW-0238">DNA-binding</keyword>
<dbReference type="GO" id="GO:0016787">
    <property type="term" value="F:hydrolase activity"/>
    <property type="evidence" value="ECO:0007669"/>
    <property type="project" value="UniProtKB-UniRule"/>
</dbReference>
<keyword evidence="2 12" id="KW-0547">Nucleotide-binding</keyword>
<comment type="caution">
    <text evidence="15">The sequence shown here is derived from an EMBL/GenBank/DDBJ whole genome shotgun (WGS) entry which is preliminary data.</text>
</comment>
<evidence type="ECO:0000256" key="11">
    <source>
        <dbReference type="ARBA" id="ARBA00048988"/>
    </source>
</evidence>
<dbReference type="OrthoDB" id="9810135at2"/>
<dbReference type="GO" id="GO:0005829">
    <property type="term" value="C:cytosol"/>
    <property type="evidence" value="ECO:0007669"/>
    <property type="project" value="TreeGrafter"/>
</dbReference>
<dbReference type="InterPro" id="IPR000212">
    <property type="entry name" value="DNA_helicase_UvrD/REP"/>
</dbReference>
<dbReference type="Pfam" id="PF00580">
    <property type="entry name" value="UvrD-helicase"/>
    <property type="match status" value="1"/>
</dbReference>
<evidence type="ECO:0000259" key="14">
    <source>
        <dbReference type="PROSITE" id="PS51217"/>
    </source>
</evidence>
<protein>
    <recommendedName>
        <fullName evidence="9">DNA 3'-5' helicase</fullName>
        <ecNumber evidence="9">5.6.2.4</ecNumber>
    </recommendedName>
    <alternativeName>
        <fullName evidence="10">DNA 3'-5' helicase II</fullName>
    </alternativeName>
</protein>
<evidence type="ECO:0000256" key="12">
    <source>
        <dbReference type="PROSITE-ProRule" id="PRU00560"/>
    </source>
</evidence>
<dbReference type="GO" id="GO:0043138">
    <property type="term" value="F:3'-5' DNA helicase activity"/>
    <property type="evidence" value="ECO:0007669"/>
    <property type="project" value="UniProtKB-EC"/>
</dbReference>
<dbReference type="EC" id="5.6.2.4" evidence="9"/>
<dbReference type="AlphaFoldDB" id="U1F663"/>
<feature type="binding site" evidence="12">
    <location>
        <begin position="27"/>
        <end position="34"/>
    </location>
    <ligand>
        <name>ATP</name>
        <dbReference type="ChEBI" id="CHEBI:30616"/>
    </ligand>
</feature>
<evidence type="ECO:0000256" key="4">
    <source>
        <dbReference type="ARBA" id="ARBA00022806"/>
    </source>
</evidence>
<feature type="domain" description="UvrD-like helicase C-terminal" evidence="14">
    <location>
        <begin position="294"/>
        <end position="559"/>
    </location>
</feature>
<dbReference type="CDD" id="cd17932">
    <property type="entry name" value="DEXQc_UvrD"/>
    <property type="match status" value="1"/>
</dbReference>
<dbReference type="InterPro" id="IPR014017">
    <property type="entry name" value="DNA_helicase_UvrD-like_C"/>
</dbReference>
<evidence type="ECO:0000256" key="7">
    <source>
        <dbReference type="ARBA" id="ARBA00023235"/>
    </source>
</evidence>
<keyword evidence="18" id="KW-1185">Reference proteome</keyword>
<reference evidence="17 18" key="1">
    <citation type="submission" date="2013-08" db="EMBL/GenBank/DDBJ databases">
        <authorList>
            <person name="Durkin A.S."/>
            <person name="Haft D.R."/>
            <person name="McCorrison J."/>
            <person name="Torralba M."/>
            <person name="Gillis M."/>
            <person name="Haft D.H."/>
            <person name="Methe B."/>
            <person name="Sutton G."/>
            <person name="Nelson K.E."/>
        </authorList>
    </citation>
    <scope>NUCLEOTIDE SEQUENCE [LARGE SCALE GENOMIC DNA]</scope>
    <source>
        <strain evidence="16 18">ATCC 35536</strain>
        <strain evidence="15 17">VPI DR56BR1116</strain>
    </source>
</reference>
<dbReference type="PANTHER" id="PTHR11070">
    <property type="entry name" value="UVRD / RECB / PCRA DNA HELICASE FAMILY MEMBER"/>
    <property type="match status" value="1"/>
</dbReference>
<keyword evidence="3 12" id="KW-0378">Hydrolase</keyword>
<dbReference type="PATRIC" id="fig|1125725.3.peg.2561"/>
<evidence type="ECO:0000256" key="8">
    <source>
        <dbReference type="ARBA" id="ARBA00034617"/>
    </source>
</evidence>
<evidence type="ECO:0000313" key="15">
    <source>
        <dbReference type="EMBL" id="ERF59457.1"/>
    </source>
</evidence>
<dbReference type="Pfam" id="PF13361">
    <property type="entry name" value="UvrD_C"/>
    <property type="match status" value="1"/>
</dbReference>
<keyword evidence="5 12" id="KW-0067">ATP-binding</keyword>
<evidence type="ECO:0000313" key="18">
    <source>
        <dbReference type="Proteomes" id="UP000016646"/>
    </source>
</evidence>
<evidence type="ECO:0000259" key="13">
    <source>
        <dbReference type="PROSITE" id="PS51198"/>
    </source>
</evidence>
<dbReference type="Gene3D" id="1.10.486.10">
    <property type="entry name" value="PCRA, domain 4"/>
    <property type="match status" value="1"/>
</dbReference>
<dbReference type="PANTHER" id="PTHR11070:SF2">
    <property type="entry name" value="ATP-DEPENDENT DNA HELICASE SRS2"/>
    <property type="match status" value="1"/>
</dbReference>